<reference evidence="1 2" key="1">
    <citation type="submission" date="2020-08" db="EMBL/GenBank/DDBJ databases">
        <title>Genomic Encyclopedia of Type Strains, Phase IV (KMG-IV): sequencing the most valuable type-strain genomes for metagenomic binning, comparative biology and taxonomic classification.</title>
        <authorList>
            <person name="Goeker M."/>
        </authorList>
    </citation>
    <scope>NUCLEOTIDE SEQUENCE [LARGE SCALE GENOMIC DNA]</scope>
    <source>
        <strain evidence="1 2">DSM 105481</strain>
    </source>
</reference>
<dbReference type="GO" id="GO:0000428">
    <property type="term" value="C:DNA-directed RNA polymerase complex"/>
    <property type="evidence" value="ECO:0007669"/>
    <property type="project" value="UniProtKB-KW"/>
</dbReference>
<keyword evidence="1" id="KW-0804">Transcription</keyword>
<keyword evidence="1" id="KW-0240">DNA-directed RNA polymerase</keyword>
<protein>
    <submittedName>
        <fullName evidence="1">DNA-directed RNA polymerase subunit RPC12/RpoP</fullName>
    </submittedName>
</protein>
<name>A0ABR6CUT7_9BACI</name>
<proteinExistence type="predicted"/>
<keyword evidence="2" id="KW-1185">Reference proteome</keyword>
<dbReference type="EMBL" id="JACJHX010000018">
    <property type="protein sequence ID" value="MBA9028793.1"/>
    <property type="molecule type" value="Genomic_DNA"/>
</dbReference>
<evidence type="ECO:0000313" key="2">
    <source>
        <dbReference type="Proteomes" id="UP000626697"/>
    </source>
</evidence>
<dbReference type="Proteomes" id="UP000626697">
    <property type="component" value="Unassembled WGS sequence"/>
</dbReference>
<organism evidence="1 2">
    <name type="scientific">Peribacillus huizhouensis</name>
    <dbReference type="NCBI Taxonomy" id="1501239"/>
    <lineage>
        <taxon>Bacteria</taxon>
        <taxon>Bacillati</taxon>
        <taxon>Bacillota</taxon>
        <taxon>Bacilli</taxon>
        <taxon>Bacillales</taxon>
        <taxon>Bacillaceae</taxon>
        <taxon>Peribacillus</taxon>
    </lineage>
</organism>
<gene>
    <name evidence="1" type="ORF">HNP81_004114</name>
</gene>
<sequence>MAVKICNTCGAPIKKLKHSALCQCGPKILIGLQASKTNK</sequence>
<comment type="caution">
    <text evidence="1">The sequence shown here is derived from an EMBL/GenBank/DDBJ whole genome shotgun (WGS) entry which is preliminary data.</text>
</comment>
<evidence type="ECO:0000313" key="1">
    <source>
        <dbReference type="EMBL" id="MBA9028793.1"/>
    </source>
</evidence>
<accession>A0ABR6CUT7</accession>